<comment type="subcellular location">
    <subcellularLocation>
        <location evidence="2">Cytoplasm</location>
    </subcellularLocation>
</comment>
<dbReference type="InterPro" id="IPR015946">
    <property type="entry name" value="KH_dom-like_a/b"/>
</dbReference>
<keyword evidence="2" id="KW-0963">Cytoplasm</keyword>
<evidence type="ECO:0000256" key="2">
    <source>
        <dbReference type="HAMAP-Rule" id="MF_00003"/>
    </source>
</evidence>
<dbReference type="Gene3D" id="3.30.300.20">
    <property type="match status" value="1"/>
</dbReference>
<accession>A0ABU4ASP9</accession>
<sequence>MVDQARARKLSKRIAAIVATAIDHEIKDPRLAFVTITDTKVTADLHDATVYYTVMGEDLDTPPDLQAAAAGLEKAKGVLRSKVGAGTGVRYTPTLTFVTDTVPDTARHMEDLLERARVADEELARARANAKPAGDPDPYKAPREVADTDGHSAGSTPAGVEPAEAD</sequence>
<gene>
    <name evidence="2 4" type="primary">rbfA</name>
    <name evidence="4" type="ORF">R3P95_01830</name>
</gene>
<dbReference type="InterPro" id="IPR020053">
    <property type="entry name" value="Ribosome-bd_factorA_CS"/>
</dbReference>
<evidence type="ECO:0000256" key="1">
    <source>
        <dbReference type="ARBA" id="ARBA00022517"/>
    </source>
</evidence>
<dbReference type="Pfam" id="PF02033">
    <property type="entry name" value="RBFA"/>
    <property type="match status" value="1"/>
</dbReference>
<dbReference type="NCBIfam" id="TIGR00082">
    <property type="entry name" value="rbfA"/>
    <property type="match status" value="1"/>
</dbReference>
<dbReference type="PANTHER" id="PTHR33515">
    <property type="entry name" value="RIBOSOME-BINDING FACTOR A, CHLOROPLASTIC-RELATED"/>
    <property type="match status" value="1"/>
</dbReference>
<proteinExistence type="inferred from homology"/>
<comment type="subunit">
    <text evidence="2">Monomer. Binds 30S ribosomal subunits, but not 50S ribosomal subunits or 70S ribosomes.</text>
</comment>
<dbReference type="InterPro" id="IPR000238">
    <property type="entry name" value="RbfA"/>
</dbReference>
<protein>
    <recommendedName>
        <fullName evidence="2">Ribosome-binding factor A</fullName>
    </recommendedName>
</protein>
<organism evidence="4 5">
    <name type="scientific">Rhodococcus cercidiphylli</name>
    <dbReference type="NCBI Taxonomy" id="489916"/>
    <lineage>
        <taxon>Bacteria</taxon>
        <taxon>Bacillati</taxon>
        <taxon>Actinomycetota</taxon>
        <taxon>Actinomycetes</taxon>
        <taxon>Mycobacteriales</taxon>
        <taxon>Nocardiaceae</taxon>
        <taxon>Rhodococcus</taxon>
    </lineage>
</organism>
<dbReference type="InterPro" id="IPR023799">
    <property type="entry name" value="RbfA_dom_sf"/>
</dbReference>
<dbReference type="RefSeq" id="WP_094642414.1">
    <property type="nucleotide sequence ID" value="NZ_JAWLKE010000001.1"/>
</dbReference>
<evidence type="ECO:0000313" key="4">
    <source>
        <dbReference type="EMBL" id="MDV6229271.1"/>
    </source>
</evidence>
<feature type="compositionally biased region" description="Basic and acidic residues" evidence="3">
    <location>
        <begin position="137"/>
        <end position="150"/>
    </location>
</feature>
<name>A0ABU4ASP9_9NOCA</name>
<dbReference type="PANTHER" id="PTHR33515:SF1">
    <property type="entry name" value="RIBOSOME-BINDING FACTOR A, CHLOROPLASTIC-RELATED"/>
    <property type="match status" value="1"/>
</dbReference>
<keyword evidence="5" id="KW-1185">Reference proteome</keyword>
<dbReference type="PROSITE" id="PS01319">
    <property type="entry name" value="RBFA"/>
    <property type="match status" value="1"/>
</dbReference>
<dbReference type="HAMAP" id="MF_00003">
    <property type="entry name" value="RbfA"/>
    <property type="match status" value="1"/>
</dbReference>
<dbReference type="EMBL" id="JAWLKE010000001">
    <property type="protein sequence ID" value="MDV6229271.1"/>
    <property type="molecule type" value="Genomic_DNA"/>
</dbReference>
<dbReference type="Proteomes" id="UP001185899">
    <property type="component" value="Unassembled WGS sequence"/>
</dbReference>
<evidence type="ECO:0000256" key="3">
    <source>
        <dbReference type="SAM" id="MobiDB-lite"/>
    </source>
</evidence>
<reference evidence="4 5" key="1">
    <citation type="submission" date="2023-10" db="EMBL/GenBank/DDBJ databases">
        <title>Development of a sustainable strategy for remediation of hydrocarbon-contaminated territories based on the waste exchange concept.</title>
        <authorList>
            <person name="Krivoruchko A."/>
        </authorList>
    </citation>
    <scope>NUCLEOTIDE SEQUENCE [LARGE SCALE GENOMIC DNA]</scope>
    <source>
        <strain evidence="4 5">IEGM 1322</strain>
    </source>
</reference>
<evidence type="ECO:0000313" key="5">
    <source>
        <dbReference type="Proteomes" id="UP001185899"/>
    </source>
</evidence>
<comment type="caution">
    <text evidence="4">The sequence shown here is derived from an EMBL/GenBank/DDBJ whole genome shotgun (WGS) entry which is preliminary data.</text>
</comment>
<keyword evidence="1 2" id="KW-0690">Ribosome biogenesis</keyword>
<dbReference type="SUPFAM" id="SSF89919">
    <property type="entry name" value="Ribosome-binding factor A, RbfA"/>
    <property type="match status" value="1"/>
</dbReference>
<feature type="region of interest" description="Disordered" evidence="3">
    <location>
        <begin position="123"/>
        <end position="166"/>
    </location>
</feature>
<comment type="function">
    <text evidence="2">One of several proteins that assist in the late maturation steps of the functional core of the 30S ribosomal subunit. Associates with free 30S ribosomal subunits (but not with 30S subunits that are part of 70S ribosomes or polysomes). Required for efficient processing of 16S rRNA. May interact with the 5'-terminal helix region of 16S rRNA.</text>
</comment>
<comment type="similarity">
    <text evidence="2">Belongs to the RbfA family.</text>
</comment>